<evidence type="ECO:0000313" key="10">
    <source>
        <dbReference type="Proteomes" id="UP001168990"/>
    </source>
</evidence>
<dbReference type="Pfam" id="PF00587">
    <property type="entry name" value="tRNA-synt_2b"/>
    <property type="match status" value="1"/>
</dbReference>
<dbReference type="PROSITE" id="PS50862">
    <property type="entry name" value="AA_TRNA_LIGASE_II"/>
    <property type="match status" value="1"/>
</dbReference>
<comment type="caution">
    <text evidence="9">The sequence shown here is derived from an EMBL/GenBank/DDBJ whole genome shotgun (WGS) entry which is preliminary data.</text>
</comment>
<reference evidence="9" key="1">
    <citation type="journal article" date="2023" name="bioRxiv">
        <title>Scaffold-level genome assemblies of two parasitoid biocontrol wasps reveal the parthenogenesis mechanism and an associated novel virus.</title>
        <authorList>
            <person name="Inwood S."/>
            <person name="Skelly J."/>
            <person name="Guhlin J."/>
            <person name="Harrop T."/>
            <person name="Goldson S."/>
            <person name="Dearden P."/>
        </authorList>
    </citation>
    <scope>NUCLEOTIDE SEQUENCE</scope>
    <source>
        <strain evidence="9">Irish</strain>
        <tissue evidence="9">Whole body</tissue>
    </source>
</reference>
<dbReference type="EMBL" id="JAQQBS010001424">
    <property type="protein sequence ID" value="KAK0158851.1"/>
    <property type="molecule type" value="Genomic_DNA"/>
</dbReference>
<dbReference type="GO" id="GO:0005524">
    <property type="term" value="F:ATP binding"/>
    <property type="evidence" value="ECO:0007669"/>
    <property type="project" value="UniProtKB-KW"/>
</dbReference>
<protein>
    <recommendedName>
        <fullName evidence="2">serine--tRNA ligase</fullName>
        <ecNumber evidence="2">6.1.1.11</ecNumber>
    </recommendedName>
    <alternativeName>
        <fullName evidence="7">Seryl-tRNA synthetase</fullName>
    </alternativeName>
</protein>
<name>A0AA39EZS1_9HYME</name>
<dbReference type="InterPro" id="IPR002314">
    <property type="entry name" value="aa-tRNA-synt_IIb"/>
</dbReference>
<keyword evidence="5" id="KW-0067">ATP-binding</keyword>
<feature type="domain" description="Aminoacyl-transfer RNA synthetases class-II family profile" evidence="8">
    <location>
        <begin position="163"/>
        <end position="406"/>
    </location>
</feature>
<keyword evidence="6" id="KW-0030">Aminoacyl-tRNA synthetase</keyword>
<evidence type="ECO:0000256" key="5">
    <source>
        <dbReference type="ARBA" id="ARBA00022840"/>
    </source>
</evidence>
<dbReference type="GO" id="GO:0006434">
    <property type="term" value="P:seryl-tRNA aminoacylation"/>
    <property type="evidence" value="ECO:0007669"/>
    <property type="project" value="InterPro"/>
</dbReference>
<dbReference type="PRINTS" id="PR00981">
    <property type="entry name" value="TRNASYNTHSER"/>
</dbReference>
<gene>
    <name evidence="9" type="ORF">PV328_009794</name>
</gene>
<reference evidence="9" key="2">
    <citation type="submission" date="2023-03" db="EMBL/GenBank/DDBJ databases">
        <authorList>
            <person name="Inwood S.N."/>
            <person name="Skelly J.G."/>
            <person name="Guhlin J."/>
            <person name="Harrop T.W.R."/>
            <person name="Goldson S.G."/>
            <person name="Dearden P.K."/>
        </authorList>
    </citation>
    <scope>NUCLEOTIDE SEQUENCE</scope>
    <source>
        <strain evidence="9">Irish</strain>
        <tissue evidence="9">Whole body</tissue>
    </source>
</reference>
<dbReference type="InterPro" id="IPR002317">
    <property type="entry name" value="Ser-tRNA-ligase_type_1"/>
</dbReference>
<dbReference type="Gene3D" id="3.30.930.10">
    <property type="entry name" value="Bira Bifunctional Protein, Domain 2"/>
    <property type="match status" value="1"/>
</dbReference>
<sequence>MIFIKMKLQRVFRTLINCRNLSSQAKELLKNPEILELKLQIPEPEFDIEFICNPANRDLIANNIKCRKGVGNIDKVLELAQNQKMSKELMKELGKIPNMTDPHVFAYGNEPKVLKSCKTLPNFEFTPESFSQLAKNLNLLRIDELGPVAGQKSYILLGDLAQMEEALVQYTIRKLMKCDFKLVSVPDILPREIIERCGMVLDGERNLVYSLENHYGDDFCLSGTAEMSLAMKLMNSQFNYDDLPIKLAAVSRCFRAEISNSTEEQGIYRVHQFTKVEMFACSNEEKSSEVLDELINIQEHLLNDLGLYYQVLDMPSHELGAPAARKLDIEGWLPGRKTFGELSSCSNCTDFQSRRLNIKYKTINGELKHVHTLNGTACAIPRMLIAILETFQTKEGFIRVPDKLLPFMNGKTMIKKQNVADMRNYKLKSHN</sequence>
<evidence type="ECO:0000256" key="1">
    <source>
        <dbReference type="ARBA" id="ARBA00010728"/>
    </source>
</evidence>
<evidence type="ECO:0000256" key="6">
    <source>
        <dbReference type="ARBA" id="ARBA00023146"/>
    </source>
</evidence>
<dbReference type="GO" id="GO:0004828">
    <property type="term" value="F:serine-tRNA ligase activity"/>
    <property type="evidence" value="ECO:0007669"/>
    <property type="project" value="UniProtKB-EC"/>
</dbReference>
<evidence type="ECO:0000256" key="4">
    <source>
        <dbReference type="ARBA" id="ARBA00022741"/>
    </source>
</evidence>
<dbReference type="FunFam" id="3.30.930.10:FF:000078">
    <property type="entry name" value="Seryl-tRNA synthetase"/>
    <property type="match status" value="1"/>
</dbReference>
<dbReference type="SUPFAM" id="SSF55681">
    <property type="entry name" value="Class II aaRS and biotin synthetases"/>
    <property type="match status" value="1"/>
</dbReference>
<dbReference type="EC" id="6.1.1.11" evidence="2"/>
<dbReference type="NCBIfam" id="TIGR00414">
    <property type="entry name" value="serS"/>
    <property type="match status" value="1"/>
</dbReference>
<keyword evidence="10" id="KW-1185">Reference proteome</keyword>
<evidence type="ECO:0000313" key="9">
    <source>
        <dbReference type="EMBL" id="KAK0158851.1"/>
    </source>
</evidence>
<dbReference type="AlphaFoldDB" id="A0AA39EZS1"/>
<keyword evidence="4" id="KW-0547">Nucleotide-binding</keyword>
<evidence type="ECO:0000256" key="3">
    <source>
        <dbReference type="ARBA" id="ARBA00022598"/>
    </source>
</evidence>
<accession>A0AA39EZS1</accession>
<keyword evidence="3" id="KW-0436">Ligase</keyword>
<comment type="similarity">
    <text evidence="1">Belongs to the class-II aminoacyl-tRNA synthetase family. Type-1 seryl-tRNA synthetase subfamily.</text>
</comment>
<proteinExistence type="inferred from homology"/>
<dbReference type="Proteomes" id="UP001168990">
    <property type="component" value="Unassembled WGS sequence"/>
</dbReference>
<dbReference type="InterPro" id="IPR006195">
    <property type="entry name" value="aa-tRNA-synth_II"/>
</dbReference>
<evidence type="ECO:0000256" key="2">
    <source>
        <dbReference type="ARBA" id="ARBA00012840"/>
    </source>
</evidence>
<evidence type="ECO:0000256" key="7">
    <source>
        <dbReference type="ARBA" id="ARBA00031113"/>
    </source>
</evidence>
<dbReference type="InterPro" id="IPR045864">
    <property type="entry name" value="aa-tRNA-synth_II/BPL/LPL"/>
</dbReference>
<dbReference type="PANTHER" id="PTHR11778">
    <property type="entry name" value="SERYL-TRNA SYNTHETASE"/>
    <property type="match status" value="1"/>
</dbReference>
<evidence type="ECO:0000259" key="8">
    <source>
        <dbReference type="PROSITE" id="PS50862"/>
    </source>
</evidence>
<organism evidence="9 10">
    <name type="scientific">Microctonus aethiopoides</name>
    <dbReference type="NCBI Taxonomy" id="144406"/>
    <lineage>
        <taxon>Eukaryota</taxon>
        <taxon>Metazoa</taxon>
        <taxon>Ecdysozoa</taxon>
        <taxon>Arthropoda</taxon>
        <taxon>Hexapoda</taxon>
        <taxon>Insecta</taxon>
        <taxon>Pterygota</taxon>
        <taxon>Neoptera</taxon>
        <taxon>Endopterygota</taxon>
        <taxon>Hymenoptera</taxon>
        <taxon>Apocrita</taxon>
        <taxon>Ichneumonoidea</taxon>
        <taxon>Braconidae</taxon>
        <taxon>Euphorinae</taxon>
        <taxon>Microctonus</taxon>
    </lineage>
</organism>